<gene>
    <name evidence="2" type="ORF">FTJAE_2813</name>
</gene>
<keyword evidence="1" id="KW-1133">Transmembrane helix</keyword>
<organism evidence="2 3">
    <name type="scientific">Fusarium tjaetaba</name>
    <dbReference type="NCBI Taxonomy" id="1567544"/>
    <lineage>
        <taxon>Eukaryota</taxon>
        <taxon>Fungi</taxon>
        <taxon>Dikarya</taxon>
        <taxon>Ascomycota</taxon>
        <taxon>Pezizomycotina</taxon>
        <taxon>Sordariomycetes</taxon>
        <taxon>Hypocreomycetidae</taxon>
        <taxon>Hypocreales</taxon>
        <taxon>Nectriaceae</taxon>
        <taxon>Fusarium</taxon>
        <taxon>Fusarium fujikuroi species complex</taxon>
    </lineage>
</organism>
<keyword evidence="1" id="KW-0812">Transmembrane</keyword>
<comment type="caution">
    <text evidence="2">The sequence shown here is derived from an EMBL/GenBank/DDBJ whole genome shotgun (WGS) entry which is preliminary data.</text>
</comment>
<evidence type="ECO:0000313" key="2">
    <source>
        <dbReference type="EMBL" id="KAF5644294.1"/>
    </source>
</evidence>
<evidence type="ECO:0000256" key="1">
    <source>
        <dbReference type="SAM" id="Phobius"/>
    </source>
</evidence>
<feature type="transmembrane region" description="Helical" evidence="1">
    <location>
        <begin position="84"/>
        <end position="104"/>
    </location>
</feature>
<protein>
    <submittedName>
        <fullName evidence="2">Trichothecene efflux pump</fullName>
    </submittedName>
</protein>
<accession>A0A8H5S479</accession>
<name>A0A8H5S479_9HYPO</name>
<dbReference type="GeneID" id="59301316"/>
<evidence type="ECO:0000313" key="3">
    <source>
        <dbReference type="Proteomes" id="UP000530670"/>
    </source>
</evidence>
<dbReference type="RefSeq" id="XP_037210092.1">
    <property type="nucleotide sequence ID" value="XM_037349046.1"/>
</dbReference>
<sequence>MAYNSLTVLWPTIISTLYTAYSIKVGWQSCVSGGGVVLGQAMSGLAIAYVPRLKVQCTAALVMTFITSTSSISPDRWGTPDIGIASGILVLGGAIFQAVYVAILGNEFPRKIHKYVIPAATRSGLPTKSLPSLFETINKGDYSDVPGLGEERKLGTLTLSDENIRFGVFLPPEAGSNKAIVDSVGDAVVKAYTSATLCLLRYYTVLMHHACRRFR</sequence>
<proteinExistence type="predicted"/>
<keyword evidence="1" id="KW-0472">Membrane</keyword>
<reference evidence="2 3" key="1">
    <citation type="submission" date="2020-05" db="EMBL/GenBank/DDBJ databases">
        <title>Identification and distribution of gene clusters putatively required for synthesis of sphingolipid metabolism inhibitors in phylogenetically diverse species of the filamentous fungus Fusarium.</title>
        <authorList>
            <person name="Kim H.-S."/>
            <person name="Busman M."/>
            <person name="Brown D.W."/>
            <person name="Divon H."/>
            <person name="Uhlig S."/>
            <person name="Proctor R.H."/>
        </authorList>
    </citation>
    <scope>NUCLEOTIDE SEQUENCE [LARGE SCALE GENOMIC DNA]</scope>
    <source>
        <strain evidence="2 3">NRRL 66243</strain>
    </source>
</reference>
<keyword evidence="3" id="KW-1185">Reference proteome</keyword>
<dbReference type="Proteomes" id="UP000530670">
    <property type="component" value="Unassembled WGS sequence"/>
</dbReference>
<dbReference type="EMBL" id="JAAQRI010000058">
    <property type="protein sequence ID" value="KAF5644294.1"/>
    <property type="molecule type" value="Genomic_DNA"/>
</dbReference>
<dbReference type="OrthoDB" id="5099091at2759"/>
<dbReference type="AlphaFoldDB" id="A0A8H5S479"/>